<keyword evidence="5" id="KW-0472">Membrane</keyword>
<feature type="region of interest" description="Disordered" evidence="7">
    <location>
        <begin position="1"/>
        <end position="29"/>
    </location>
</feature>
<reference evidence="8" key="1">
    <citation type="submission" date="2020-03" db="EMBL/GenBank/DDBJ databases">
        <title>Studies in the Genomics of Life Span.</title>
        <authorList>
            <person name="Glass D."/>
        </authorList>
    </citation>
    <scope>NUCLEOTIDE SEQUENCE</scope>
    <source>
        <strain evidence="8">SUZIE</strain>
        <tissue evidence="8">Muscle</tissue>
    </source>
</reference>
<comment type="caution">
    <text evidence="8">The sequence shown here is derived from an EMBL/GenBank/DDBJ whole genome shotgun (WGS) entry which is preliminary data.</text>
</comment>
<evidence type="ECO:0000313" key="8">
    <source>
        <dbReference type="EMBL" id="MBZ3873582.1"/>
    </source>
</evidence>
<evidence type="ECO:0000313" key="9">
    <source>
        <dbReference type="Proteomes" id="UP001166674"/>
    </source>
</evidence>
<dbReference type="GO" id="GO:0042277">
    <property type="term" value="F:peptide binding"/>
    <property type="evidence" value="ECO:0007669"/>
    <property type="project" value="TreeGrafter"/>
</dbReference>
<sequence>MGNQDGKLKRSAGDALHEGGGYGAEDAVGPRDVEALDSAHSLVTKTRDLSLSADEKGLSDTQCADSFEITRPGGRGLLKLVYSGETEARAFVNSLLPQSLTRGQQNCFPSPQKRRGQQERKEGREGVLKQGRCESQPTLPHSRWRQRQKGRSSRTCSRISFSPLPAGAFTCKWLPFVQSTAIKTEILTMTCIAVERHQGLVHTFKMKWQYTNQRALTMLGNFKKEYDDITIKIVFAIMQIIGFSNSICNPIIYSFMNENFKKIFLSAFCYCLVKEHFSPVRQPGHSGITMMQKKAKLSGTQNLVEETKVETFSDSKIEVKLWEPPRGPRNLKCPLALFSRDCLESPAPGSGC</sequence>
<accession>A0AA41MKS8</accession>
<feature type="compositionally biased region" description="Basic and acidic residues" evidence="7">
    <location>
        <begin position="116"/>
        <end position="127"/>
    </location>
</feature>
<gene>
    <name evidence="8" type="ORF">SUZIE_123660</name>
</gene>
<name>A0AA41MKS8_SCICA</name>
<dbReference type="PRINTS" id="PR00237">
    <property type="entry name" value="GPCRRHODOPSN"/>
</dbReference>
<evidence type="ECO:0000256" key="7">
    <source>
        <dbReference type="SAM" id="MobiDB-lite"/>
    </source>
</evidence>
<dbReference type="PANTHER" id="PTHR24241:SF119">
    <property type="entry name" value="PYROGLUTAMYLATED RF-AMIDE PEPTIDE RECEPTOR"/>
    <property type="match status" value="1"/>
</dbReference>
<keyword evidence="6 8" id="KW-0675">Receptor</keyword>
<feature type="compositionally biased region" description="Basic and acidic residues" evidence="7">
    <location>
        <begin position="1"/>
        <end position="17"/>
    </location>
</feature>
<comment type="subcellular location">
    <subcellularLocation>
        <location evidence="1">Cell membrane</location>
        <topology evidence="1">Multi-pass membrane protein</topology>
    </subcellularLocation>
</comment>
<dbReference type="GO" id="GO:0032870">
    <property type="term" value="P:cellular response to hormone stimulus"/>
    <property type="evidence" value="ECO:0007669"/>
    <property type="project" value="TreeGrafter"/>
</dbReference>
<evidence type="ECO:0000256" key="3">
    <source>
        <dbReference type="ARBA" id="ARBA00022692"/>
    </source>
</evidence>
<evidence type="ECO:0000256" key="2">
    <source>
        <dbReference type="ARBA" id="ARBA00022475"/>
    </source>
</evidence>
<keyword evidence="2" id="KW-1003">Cell membrane</keyword>
<dbReference type="EMBL" id="JAATJV010208500">
    <property type="protein sequence ID" value="MBZ3873582.1"/>
    <property type="molecule type" value="Genomic_DNA"/>
</dbReference>
<keyword evidence="9" id="KW-1185">Reference proteome</keyword>
<dbReference type="SUPFAM" id="SSF81321">
    <property type="entry name" value="Family A G protein-coupled receptor-like"/>
    <property type="match status" value="2"/>
</dbReference>
<organism evidence="8 9">
    <name type="scientific">Sciurus carolinensis</name>
    <name type="common">Eastern gray squirrel</name>
    <dbReference type="NCBI Taxonomy" id="30640"/>
    <lineage>
        <taxon>Eukaryota</taxon>
        <taxon>Metazoa</taxon>
        <taxon>Chordata</taxon>
        <taxon>Craniata</taxon>
        <taxon>Vertebrata</taxon>
        <taxon>Euteleostomi</taxon>
        <taxon>Mammalia</taxon>
        <taxon>Eutheria</taxon>
        <taxon>Euarchontoglires</taxon>
        <taxon>Glires</taxon>
        <taxon>Rodentia</taxon>
        <taxon>Sciuromorpha</taxon>
        <taxon>Sciuridae</taxon>
        <taxon>Sciurinae</taxon>
        <taxon>Sciurini</taxon>
        <taxon>Sciurus</taxon>
    </lineage>
</organism>
<dbReference type="AlphaFoldDB" id="A0AA41MKS8"/>
<proteinExistence type="predicted"/>
<keyword evidence="3" id="KW-0812">Transmembrane</keyword>
<evidence type="ECO:0000256" key="1">
    <source>
        <dbReference type="ARBA" id="ARBA00004651"/>
    </source>
</evidence>
<evidence type="ECO:0000256" key="4">
    <source>
        <dbReference type="ARBA" id="ARBA00022989"/>
    </source>
</evidence>
<dbReference type="Gene3D" id="1.20.1070.10">
    <property type="entry name" value="Rhodopsin 7-helix transmembrane proteins"/>
    <property type="match status" value="2"/>
</dbReference>
<protein>
    <submittedName>
        <fullName evidence="8">Pyroglutamylated RFamide peptide receptor</fullName>
    </submittedName>
</protein>
<dbReference type="GO" id="GO:0005886">
    <property type="term" value="C:plasma membrane"/>
    <property type="evidence" value="ECO:0007669"/>
    <property type="project" value="UniProtKB-SubCell"/>
</dbReference>
<dbReference type="Proteomes" id="UP001166674">
    <property type="component" value="Unassembled WGS sequence"/>
</dbReference>
<feature type="compositionally biased region" description="Basic residues" evidence="7">
    <location>
        <begin position="142"/>
        <end position="151"/>
    </location>
</feature>
<dbReference type="GO" id="GO:0004930">
    <property type="term" value="F:G protein-coupled receptor activity"/>
    <property type="evidence" value="ECO:0007669"/>
    <property type="project" value="InterPro"/>
</dbReference>
<evidence type="ECO:0000256" key="6">
    <source>
        <dbReference type="ARBA" id="ARBA00023170"/>
    </source>
</evidence>
<feature type="region of interest" description="Disordered" evidence="7">
    <location>
        <begin position="102"/>
        <end position="151"/>
    </location>
</feature>
<keyword evidence="4" id="KW-1133">Transmembrane helix</keyword>
<evidence type="ECO:0000256" key="5">
    <source>
        <dbReference type="ARBA" id="ARBA00023136"/>
    </source>
</evidence>
<dbReference type="InterPro" id="IPR000276">
    <property type="entry name" value="GPCR_Rhodpsn"/>
</dbReference>
<dbReference type="PANTHER" id="PTHR24241">
    <property type="entry name" value="NEUROPEPTIDE RECEPTOR-RELATED G-PROTEIN COUPLED RECEPTOR"/>
    <property type="match status" value="1"/>
</dbReference>